<dbReference type="Proteomes" id="UP000815677">
    <property type="component" value="Unassembled WGS sequence"/>
</dbReference>
<evidence type="ECO:0000256" key="5">
    <source>
        <dbReference type="SAM" id="MobiDB-lite"/>
    </source>
</evidence>
<proteinExistence type="predicted"/>
<evidence type="ECO:0000313" key="7">
    <source>
        <dbReference type="EMBL" id="GAT52913.1"/>
    </source>
</evidence>
<evidence type="ECO:0000256" key="1">
    <source>
        <dbReference type="ARBA" id="ARBA00022723"/>
    </source>
</evidence>
<evidence type="ECO:0000256" key="3">
    <source>
        <dbReference type="ARBA" id="ARBA00022833"/>
    </source>
</evidence>
<reference evidence="7" key="1">
    <citation type="submission" date="2014-09" db="EMBL/GenBank/DDBJ databases">
        <title>Genome sequence of the luminous mushroom Mycena chlorophos for searching fungal bioluminescence genes.</title>
        <authorList>
            <person name="Tanaka Y."/>
            <person name="Kasuga D."/>
            <person name="Oba Y."/>
            <person name="Hase S."/>
            <person name="Sato K."/>
            <person name="Oba Y."/>
            <person name="Sakakibara Y."/>
        </authorList>
    </citation>
    <scope>NUCLEOTIDE SEQUENCE</scope>
</reference>
<feature type="region of interest" description="Disordered" evidence="5">
    <location>
        <begin position="673"/>
        <end position="695"/>
    </location>
</feature>
<evidence type="ECO:0000256" key="4">
    <source>
        <dbReference type="PROSITE-ProRule" id="PRU00134"/>
    </source>
</evidence>
<dbReference type="PROSITE" id="PS50865">
    <property type="entry name" value="ZF_MYND_2"/>
    <property type="match status" value="1"/>
</dbReference>
<dbReference type="EMBL" id="DF847998">
    <property type="protein sequence ID" value="GAT52913.1"/>
    <property type="molecule type" value="Genomic_DNA"/>
</dbReference>
<gene>
    <name evidence="7" type="ORF">MCHLO_09921</name>
</gene>
<dbReference type="SUPFAM" id="SSF144232">
    <property type="entry name" value="HIT/MYND zinc finger-like"/>
    <property type="match status" value="1"/>
</dbReference>
<keyword evidence="3" id="KW-0862">Zinc</keyword>
<feature type="domain" description="MYND-type" evidence="6">
    <location>
        <begin position="443"/>
        <end position="490"/>
    </location>
</feature>
<accession>A0ABQ0LP96</accession>
<dbReference type="InterPro" id="IPR002893">
    <property type="entry name" value="Znf_MYND"/>
</dbReference>
<keyword evidence="2 4" id="KW-0863">Zinc-finger</keyword>
<keyword evidence="1" id="KW-0479">Metal-binding</keyword>
<keyword evidence="8" id="KW-1185">Reference proteome</keyword>
<protein>
    <recommendedName>
        <fullName evidence="6">MYND-type domain-containing protein</fullName>
    </recommendedName>
</protein>
<name>A0ABQ0LP96_MYCCL</name>
<dbReference type="Pfam" id="PF01753">
    <property type="entry name" value="zf-MYND"/>
    <property type="match status" value="1"/>
</dbReference>
<sequence>MHESLRLSALDALPPAIAAAAQAACVSTANGDALAPIMEFLQSDAAEEEKVLVLPVVYALLDSTCIPKSAPATSPAARRVADGAWTALDILHHKEYMRRKAAKALNDIWPRIMRWLVFFDKYPKLGEESTAALDIFLDILPIFVVRSPESLANDRLLTTPGSVKLLFRGWARALSDASYGGATNNRTDLFFSLFIENVLYAERRGLQEALEGAGGTEQDLAHLLYKHLELCAPDATTYTDNHIVRSSGRMHMALYYLRFITSSIGSPRELSLDQVLTTMLEKGLVTLLCNALRTFTTASLDDSDSPMLLNTVIASILIVLALCFHRGLRFIAEAVRQHLLASLLRIAPRTASLHDELQLAENSKETWLSVLLNSMLPAAFMRTVVLKAYEDIVHDLHNAIERNPDNLVRLPALRNLIALADARVSVLQRYEAGELVLRRGCDNFQCTRERYGPDSSSAFQRCSGCCAVVYCSQECQKEDWRNGGHNKKGCKVLREWYQYDAKLDLSPADRDFIRILADHDLAAYKRENPPLERVKFNYGDNTSDFVSPVGTLPCSVEALWGTQAAGLEWFRRARAINSPTAQVALDVVEFCSAGLPVFARHNPQKRTNRRGNDPPPGEQADAVSVESLHEGGDERLRCGRQCDSERVGVCRGESVWGTFESARRVEENEIRLQQDGAGNEEFEPEPEAPAVPRRGMKEILIRLNGDDPDAEEDLGIDSVGE</sequence>
<dbReference type="Gene3D" id="6.10.140.2220">
    <property type="match status" value="1"/>
</dbReference>
<evidence type="ECO:0000259" key="6">
    <source>
        <dbReference type="PROSITE" id="PS50865"/>
    </source>
</evidence>
<evidence type="ECO:0000256" key="2">
    <source>
        <dbReference type="ARBA" id="ARBA00022771"/>
    </source>
</evidence>
<organism evidence="7 8">
    <name type="scientific">Mycena chlorophos</name>
    <name type="common">Agaric fungus</name>
    <name type="synonym">Agaricus chlorophos</name>
    <dbReference type="NCBI Taxonomy" id="658473"/>
    <lineage>
        <taxon>Eukaryota</taxon>
        <taxon>Fungi</taxon>
        <taxon>Dikarya</taxon>
        <taxon>Basidiomycota</taxon>
        <taxon>Agaricomycotina</taxon>
        <taxon>Agaricomycetes</taxon>
        <taxon>Agaricomycetidae</taxon>
        <taxon>Agaricales</taxon>
        <taxon>Marasmiineae</taxon>
        <taxon>Mycenaceae</taxon>
        <taxon>Mycena</taxon>
    </lineage>
</organism>
<feature type="region of interest" description="Disordered" evidence="5">
    <location>
        <begin position="601"/>
        <end position="623"/>
    </location>
</feature>
<evidence type="ECO:0000313" key="8">
    <source>
        <dbReference type="Proteomes" id="UP000815677"/>
    </source>
</evidence>